<sequence>MKKWAVTLGALSIFAAGTVAGTPLVSAASNAIQAIKGTSTITVDNKKVASITKLTYNGGTYIPLASLQKAFKTAGIQSTWNGSKLNINSVQTSAQTSTGSTSTTSTGSTSTSSTSTPESNQQLAADLQSLYPSITVGNYTFHFTYIAVTDGIGAIIDNNDYQNWLLTILNDTNTGDYSDVKQALQPIAQYAYNHGNVLVGGFFSGEFSSYPNGYDSSEVSVASDGNYSVLHGIWAVHNNTVNILNGSTSVIAKVMEKQIISKVK</sequence>
<protein>
    <recommendedName>
        <fullName evidence="3">Copper amine oxidase-like N-terminal domain-containing protein</fullName>
    </recommendedName>
</protein>
<reference evidence="2" key="1">
    <citation type="submission" date="2023-04" db="EMBL/GenBank/DDBJ databases">
        <title>Characterization and genome study of newly isolated Alicyclobacillus-specific phaga.</title>
        <authorList>
            <person name="Shymialevich D."/>
            <person name="Wojcicki M."/>
            <person name="Srednicka P."/>
            <person name="Swider O."/>
        </authorList>
    </citation>
    <scope>NUCLEOTIDE SEQUENCE</scope>
</reference>
<feature type="region of interest" description="Disordered" evidence="1">
    <location>
        <begin position="94"/>
        <end position="119"/>
    </location>
</feature>
<proteinExistence type="predicted"/>
<accession>A0AAT9V7K6</accession>
<evidence type="ECO:0000256" key="1">
    <source>
        <dbReference type="SAM" id="MobiDB-lite"/>
    </source>
</evidence>
<gene>
    <name evidence="2" type="ORF">QB910_000050</name>
</gene>
<evidence type="ECO:0000313" key="2">
    <source>
        <dbReference type="EMBL" id="WJJ55294.1"/>
    </source>
</evidence>
<organism evidence="2">
    <name type="scientific">Alicyclobacillus phage KKP_3916</name>
    <dbReference type="NCBI Taxonomy" id="3040651"/>
    <lineage>
        <taxon>Viruses</taxon>
        <taxon>Duplodnaviria</taxon>
        <taxon>Heunggongvirae</taxon>
        <taxon>Uroviricota</taxon>
        <taxon>Caudoviricetes</taxon>
    </lineage>
</organism>
<evidence type="ECO:0008006" key="3">
    <source>
        <dbReference type="Google" id="ProtNLM"/>
    </source>
</evidence>
<name>A0AAT9V7K6_9CAUD</name>
<feature type="compositionally biased region" description="Low complexity" evidence="1">
    <location>
        <begin position="94"/>
        <end position="116"/>
    </location>
</feature>
<dbReference type="EMBL" id="OQ846916">
    <property type="protein sequence ID" value="WJJ55294.1"/>
    <property type="molecule type" value="Genomic_DNA"/>
</dbReference>